<protein>
    <submittedName>
        <fullName evidence="5">3'-5' exonuclease</fullName>
    </submittedName>
</protein>
<dbReference type="PANTHER" id="PTHR30231">
    <property type="entry name" value="DNA POLYMERASE III SUBUNIT EPSILON"/>
    <property type="match status" value="1"/>
</dbReference>
<dbReference type="Pfam" id="PF00929">
    <property type="entry name" value="RNase_T"/>
    <property type="match status" value="1"/>
</dbReference>
<keyword evidence="3 5" id="KW-0269">Exonuclease</keyword>
<evidence type="ECO:0000259" key="4">
    <source>
        <dbReference type="SMART" id="SM00479"/>
    </source>
</evidence>
<keyword evidence="2" id="KW-0378">Hydrolase</keyword>
<evidence type="ECO:0000256" key="1">
    <source>
        <dbReference type="ARBA" id="ARBA00022722"/>
    </source>
</evidence>
<sequence>MSWWQFWKPKRERLDFVREFFAENEVVISGIRSIEHLNFTVLDTETSGLDTTKDSILSFGAVKISESRIQVPSAVEWYPAAKGHGGKSAPIHGLVGIQNQISTEEFSRLLLKYLGNSILVGHHLGFDLEMIIKLLKPFGVEKLPNPVIDTLNLAIRLEHGPQADRSRIQLESYSLDALCSRYGIETDDRHTAAGDAFLTAQLLLKLLKKSQQKGIHDFKNLTKNY</sequence>
<dbReference type="GO" id="GO:0004527">
    <property type="term" value="F:exonuclease activity"/>
    <property type="evidence" value="ECO:0007669"/>
    <property type="project" value="UniProtKB-KW"/>
</dbReference>
<keyword evidence="1" id="KW-0540">Nuclease</keyword>
<dbReference type="SUPFAM" id="SSF53098">
    <property type="entry name" value="Ribonuclease H-like"/>
    <property type="match status" value="1"/>
</dbReference>
<dbReference type="PANTHER" id="PTHR30231:SF4">
    <property type="entry name" value="PROTEIN NEN2"/>
    <property type="match status" value="1"/>
</dbReference>
<dbReference type="Proteomes" id="UP000664698">
    <property type="component" value="Unassembled WGS sequence"/>
</dbReference>
<feature type="domain" description="Exonuclease" evidence="4">
    <location>
        <begin position="38"/>
        <end position="212"/>
    </location>
</feature>
<keyword evidence="6" id="KW-1185">Reference proteome</keyword>
<proteinExistence type="predicted"/>
<dbReference type="EMBL" id="JAFKCW010000003">
    <property type="protein sequence ID" value="MBN7802050.1"/>
    <property type="molecule type" value="Genomic_DNA"/>
</dbReference>
<evidence type="ECO:0000313" key="6">
    <source>
        <dbReference type="Proteomes" id="UP000664698"/>
    </source>
</evidence>
<reference evidence="5 6" key="1">
    <citation type="submission" date="2021-03" db="EMBL/GenBank/DDBJ databases">
        <title>novel species isolated from a fishpond in China.</title>
        <authorList>
            <person name="Lu H."/>
            <person name="Cai Z."/>
        </authorList>
    </citation>
    <scope>NUCLEOTIDE SEQUENCE [LARGE SCALE GENOMIC DNA]</scope>
    <source>
        <strain evidence="5 6">JCM 31546</strain>
    </source>
</reference>
<organism evidence="5 6">
    <name type="scientific">Algoriphagus aestuariicola</name>
    <dbReference type="NCBI Taxonomy" id="1852016"/>
    <lineage>
        <taxon>Bacteria</taxon>
        <taxon>Pseudomonadati</taxon>
        <taxon>Bacteroidota</taxon>
        <taxon>Cytophagia</taxon>
        <taxon>Cytophagales</taxon>
        <taxon>Cyclobacteriaceae</taxon>
        <taxon>Algoriphagus</taxon>
    </lineage>
</organism>
<gene>
    <name evidence="5" type="ORF">J0A67_14345</name>
</gene>
<dbReference type="RefSeq" id="WP_206570051.1">
    <property type="nucleotide sequence ID" value="NZ_JAFKCW010000003.1"/>
</dbReference>
<dbReference type="SMART" id="SM00479">
    <property type="entry name" value="EXOIII"/>
    <property type="match status" value="1"/>
</dbReference>
<dbReference type="CDD" id="cd06127">
    <property type="entry name" value="DEDDh"/>
    <property type="match status" value="1"/>
</dbReference>
<dbReference type="InterPro" id="IPR036397">
    <property type="entry name" value="RNaseH_sf"/>
</dbReference>
<comment type="caution">
    <text evidence="5">The sequence shown here is derived from an EMBL/GenBank/DDBJ whole genome shotgun (WGS) entry which is preliminary data.</text>
</comment>
<accession>A0ABS3BUP1</accession>
<evidence type="ECO:0000256" key="2">
    <source>
        <dbReference type="ARBA" id="ARBA00022801"/>
    </source>
</evidence>
<dbReference type="InterPro" id="IPR013520">
    <property type="entry name" value="Ribonucl_H"/>
</dbReference>
<name>A0ABS3BUP1_9BACT</name>
<evidence type="ECO:0000256" key="3">
    <source>
        <dbReference type="ARBA" id="ARBA00022839"/>
    </source>
</evidence>
<dbReference type="Gene3D" id="3.30.420.10">
    <property type="entry name" value="Ribonuclease H-like superfamily/Ribonuclease H"/>
    <property type="match status" value="1"/>
</dbReference>
<dbReference type="InterPro" id="IPR012337">
    <property type="entry name" value="RNaseH-like_sf"/>
</dbReference>
<evidence type="ECO:0000313" key="5">
    <source>
        <dbReference type="EMBL" id="MBN7802050.1"/>
    </source>
</evidence>